<keyword evidence="2" id="KW-0677">Repeat</keyword>
<dbReference type="OrthoDB" id="9045962at2759"/>
<evidence type="ECO:0000256" key="1">
    <source>
        <dbReference type="ARBA" id="ARBA00004370"/>
    </source>
</evidence>
<dbReference type="GO" id="GO:0016339">
    <property type="term" value="P:calcium-dependent cell-cell adhesion via plasma membrane cell adhesion molecules"/>
    <property type="evidence" value="ECO:0007669"/>
    <property type="project" value="TreeGrafter"/>
</dbReference>
<evidence type="ECO:0000256" key="4">
    <source>
        <dbReference type="ARBA" id="ARBA00023136"/>
    </source>
</evidence>
<dbReference type="InterPro" id="IPR039808">
    <property type="entry name" value="Cadherin"/>
</dbReference>
<keyword evidence="3" id="KW-0106">Calcium</keyword>
<feature type="non-terminal residue" evidence="7">
    <location>
        <position position="161"/>
    </location>
</feature>
<dbReference type="AlphaFoldDB" id="A0A2G9RGI3"/>
<evidence type="ECO:0000256" key="6">
    <source>
        <dbReference type="SAM" id="Phobius"/>
    </source>
</evidence>
<dbReference type="GO" id="GO:0008013">
    <property type="term" value="F:beta-catenin binding"/>
    <property type="evidence" value="ECO:0007669"/>
    <property type="project" value="TreeGrafter"/>
</dbReference>
<dbReference type="GO" id="GO:0045296">
    <property type="term" value="F:cadherin binding"/>
    <property type="evidence" value="ECO:0007669"/>
    <property type="project" value="TreeGrafter"/>
</dbReference>
<keyword evidence="6" id="KW-0812">Transmembrane</keyword>
<keyword evidence="6" id="KW-1133">Transmembrane helix</keyword>
<dbReference type="GO" id="GO:0005912">
    <property type="term" value="C:adherens junction"/>
    <property type="evidence" value="ECO:0007669"/>
    <property type="project" value="TreeGrafter"/>
</dbReference>
<organism evidence="7">
    <name type="scientific">Aquarana catesbeiana</name>
    <name type="common">American bullfrog</name>
    <name type="synonym">Rana catesbeiana</name>
    <dbReference type="NCBI Taxonomy" id="8400"/>
    <lineage>
        <taxon>Eukaryota</taxon>
        <taxon>Metazoa</taxon>
        <taxon>Chordata</taxon>
        <taxon>Craniata</taxon>
        <taxon>Vertebrata</taxon>
        <taxon>Euteleostomi</taxon>
        <taxon>Amphibia</taxon>
        <taxon>Batrachia</taxon>
        <taxon>Anura</taxon>
        <taxon>Neobatrachia</taxon>
        <taxon>Ranoidea</taxon>
        <taxon>Ranidae</taxon>
        <taxon>Aquarana</taxon>
    </lineage>
</organism>
<dbReference type="GO" id="GO:0016477">
    <property type="term" value="P:cell migration"/>
    <property type="evidence" value="ECO:0007669"/>
    <property type="project" value="TreeGrafter"/>
</dbReference>
<dbReference type="GO" id="GO:0007043">
    <property type="term" value="P:cell-cell junction assembly"/>
    <property type="evidence" value="ECO:0007669"/>
    <property type="project" value="TreeGrafter"/>
</dbReference>
<dbReference type="GO" id="GO:0044331">
    <property type="term" value="P:cell-cell adhesion mediated by cadherin"/>
    <property type="evidence" value="ECO:0007669"/>
    <property type="project" value="TreeGrafter"/>
</dbReference>
<evidence type="ECO:0000313" key="7">
    <source>
        <dbReference type="EMBL" id="PIO26954.1"/>
    </source>
</evidence>
<gene>
    <name evidence="7" type="ORF">AB205_0165900</name>
</gene>
<sequence>MDATRASTQRLSMGALDREERPGVPVGDPKKGGSCPLCAILLHRVDNTAKIVMLKSLAKGNYTIPFDIYDRQGTSKTQNLNIRVCSCPDQINCEKMAPASYQLGGGAIGAIFVALLLFLLALCLLMCFLCGSAKKKHMVPNDEGNQTLIKYNEEGGSALTQ</sequence>
<name>A0A2G9RGI3_AQUCT</name>
<keyword evidence="4 6" id="KW-0472">Membrane</keyword>
<dbReference type="PANTHER" id="PTHR24027:SF78">
    <property type="entry name" value="CADHERIN-LIKE PROTEIN 26"/>
    <property type="match status" value="1"/>
</dbReference>
<feature type="compositionally biased region" description="Polar residues" evidence="5">
    <location>
        <begin position="1"/>
        <end position="11"/>
    </location>
</feature>
<feature type="transmembrane region" description="Helical" evidence="6">
    <location>
        <begin position="106"/>
        <end position="129"/>
    </location>
</feature>
<reference evidence="7" key="1">
    <citation type="submission" date="2017-08" db="EMBL/GenBank/DDBJ databases">
        <title>Assembly of the North American Bullfrog Genome.</title>
        <authorList>
            <person name="Warren R.L."/>
            <person name="Vandervalk B.P."/>
            <person name="Kucuk E."/>
            <person name="Birol I."/>
            <person name="Helbing C."/>
            <person name="Pandoh P."/>
            <person name="Behsaz B."/>
            <person name="Mohamadi H."/>
            <person name="Chu J."/>
            <person name="Jackman S."/>
            <person name="Hammond S.A."/>
            <person name="Veldhoen N."/>
            <person name="Kirk H."/>
            <person name="Zhao Y."/>
            <person name="Coope R."/>
            <person name="Pleasance S."/>
            <person name="Moore R."/>
            <person name="Holt R."/>
        </authorList>
    </citation>
    <scope>NUCLEOTIDE SEQUENCE</scope>
    <source>
        <strain evidence="7">Bruno</strain>
        <tissue evidence="7">Liver</tissue>
    </source>
</reference>
<dbReference type="GO" id="GO:0034332">
    <property type="term" value="P:adherens junction organization"/>
    <property type="evidence" value="ECO:0007669"/>
    <property type="project" value="TreeGrafter"/>
</dbReference>
<comment type="subcellular location">
    <subcellularLocation>
        <location evidence="1">Membrane</location>
    </subcellularLocation>
</comment>
<evidence type="ECO:0000256" key="2">
    <source>
        <dbReference type="ARBA" id="ARBA00022737"/>
    </source>
</evidence>
<proteinExistence type="predicted"/>
<dbReference type="EMBL" id="KV939967">
    <property type="protein sequence ID" value="PIO26954.1"/>
    <property type="molecule type" value="Genomic_DNA"/>
</dbReference>
<dbReference type="PANTHER" id="PTHR24027">
    <property type="entry name" value="CADHERIN-23"/>
    <property type="match status" value="1"/>
</dbReference>
<evidence type="ECO:0000256" key="5">
    <source>
        <dbReference type="SAM" id="MobiDB-lite"/>
    </source>
</evidence>
<protein>
    <submittedName>
        <fullName evidence="7">Uncharacterized protein</fullName>
    </submittedName>
</protein>
<feature type="region of interest" description="Disordered" evidence="5">
    <location>
        <begin position="1"/>
        <end position="29"/>
    </location>
</feature>
<evidence type="ECO:0000256" key="3">
    <source>
        <dbReference type="ARBA" id="ARBA00022837"/>
    </source>
</evidence>
<dbReference type="GO" id="GO:0016342">
    <property type="term" value="C:catenin complex"/>
    <property type="evidence" value="ECO:0007669"/>
    <property type="project" value="TreeGrafter"/>
</dbReference>
<dbReference type="Gene3D" id="2.60.40.60">
    <property type="entry name" value="Cadherins"/>
    <property type="match status" value="1"/>
</dbReference>
<accession>A0A2G9RGI3</accession>
<dbReference type="GO" id="GO:0000902">
    <property type="term" value="P:cell morphogenesis"/>
    <property type="evidence" value="ECO:0007669"/>
    <property type="project" value="TreeGrafter"/>
</dbReference>